<dbReference type="EMBL" id="JAPDMZ010000040">
    <property type="protein sequence ID" value="KAK0554194.1"/>
    <property type="molecule type" value="Genomic_DNA"/>
</dbReference>
<keyword evidence="3" id="KW-1185">Reference proteome</keyword>
<gene>
    <name evidence="2" type="ORF">OC846_002205</name>
</gene>
<dbReference type="Proteomes" id="UP001176517">
    <property type="component" value="Unassembled WGS sequence"/>
</dbReference>
<dbReference type="GO" id="GO:0004029">
    <property type="term" value="F:aldehyde dehydrogenase (NAD+) activity"/>
    <property type="evidence" value="ECO:0007669"/>
    <property type="project" value="TreeGrafter"/>
</dbReference>
<feature type="region of interest" description="Disordered" evidence="1">
    <location>
        <begin position="316"/>
        <end position="354"/>
    </location>
</feature>
<protein>
    <recommendedName>
        <fullName evidence="4">NAD-dependent epimerase/dehydratase domain-containing protein</fullName>
    </recommendedName>
</protein>
<feature type="compositionally biased region" description="Basic and acidic residues" evidence="1">
    <location>
        <begin position="332"/>
        <end position="354"/>
    </location>
</feature>
<accession>A0AAN6JV73</accession>
<evidence type="ECO:0000313" key="3">
    <source>
        <dbReference type="Proteomes" id="UP001176517"/>
    </source>
</evidence>
<dbReference type="PANTHER" id="PTHR48079">
    <property type="entry name" value="PROTEIN YEEZ"/>
    <property type="match status" value="1"/>
</dbReference>
<comment type="caution">
    <text evidence="2">The sequence shown here is derived from an EMBL/GenBank/DDBJ whole genome shotgun (WGS) entry which is preliminary data.</text>
</comment>
<dbReference type="InterPro" id="IPR051783">
    <property type="entry name" value="NAD(P)-dependent_oxidoreduct"/>
</dbReference>
<evidence type="ECO:0008006" key="4">
    <source>
        <dbReference type="Google" id="ProtNLM"/>
    </source>
</evidence>
<dbReference type="InterPro" id="IPR036291">
    <property type="entry name" value="NAD(P)-bd_dom_sf"/>
</dbReference>
<name>A0AAN6JV73_9BASI</name>
<dbReference type="AlphaFoldDB" id="A0AAN6JV73"/>
<dbReference type="PANTHER" id="PTHR48079:SF6">
    <property type="entry name" value="NAD(P)-BINDING DOMAIN-CONTAINING PROTEIN-RELATED"/>
    <property type="match status" value="1"/>
</dbReference>
<sequence>MVKSILLFGATGYLGGNTLHRLLTSDYGDRSRPHIVALVSSQSAAEKIAAWARQLDSKLDVHIVDSPTESKEDLKGVRTHSLDLVPVPRDPAHVWYATAEHYASHTDCAVQLATSDDLKLTQAIDRGLAQAKTRERRGTIVHASGTQLIESAPLGKDVDTPTYDDTDLDQLNKIPDSAAHRMIDLEITTDIAMGKIGGGAIVCPTLIRGIAHGPMRTISQQVPGMVEKALSPLNKRAVYAGEGTNVWNSIHVDDLTTLIYHLIQRWTFQPLPTSPPEPHSTFYFAARKELFAFKDLAAAIGIALNKFNDPATSQPLIPTPEPVSVTVPTYDDSQKGVRVEDDSRAAQANEDEKRAPTWPCRTCARCVCRRGKQEFGWEPQREFDHDAMVDEVTSYLKIWTHDGTLQSKIQG</sequence>
<evidence type="ECO:0000313" key="2">
    <source>
        <dbReference type="EMBL" id="KAK0554194.1"/>
    </source>
</evidence>
<proteinExistence type="predicted"/>
<organism evidence="2 3">
    <name type="scientific">Tilletia horrida</name>
    <dbReference type="NCBI Taxonomy" id="155126"/>
    <lineage>
        <taxon>Eukaryota</taxon>
        <taxon>Fungi</taxon>
        <taxon>Dikarya</taxon>
        <taxon>Basidiomycota</taxon>
        <taxon>Ustilaginomycotina</taxon>
        <taxon>Exobasidiomycetes</taxon>
        <taxon>Tilletiales</taxon>
        <taxon>Tilletiaceae</taxon>
        <taxon>Tilletia</taxon>
    </lineage>
</organism>
<evidence type="ECO:0000256" key="1">
    <source>
        <dbReference type="SAM" id="MobiDB-lite"/>
    </source>
</evidence>
<dbReference type="GO" id="GO:0005737">
    <property type="term" value="C:cytoplasm"/>
    <property type="evidence" value="ECO:0007669"/>
    <property type="project" value="TreeGrafter"/>
</dbReference>
<dbReference type="SUPFAM" id="SSF51735">
    <property type="entry name" value="NAD(P)-binding Rossmann-fold domains"/>
    <property type="match status" value="1"/>
</dbReference>
<dbReference type="Gene3D" id="3.40.50.720">
    <property type="entry name" value="NAD(P)-binding Rossmann-like Domain"/>
    <property type="match status" value="1"/>
</dbReference>
<reference evidence="2" key="1">
    <citation type="journal article" date="2023" name="PhytoFront">
        <title>Draft Genome Resources of Seven Strains of Tilletia horrida, Causal Agent of Kernel Smut of Rice.</title>
        <authorList>
            <person name="Khanal S."/>
            <person name="Antony Babu S."/>
            <person name="Zhou X.G."/>
        </authorList>
    </citation>
    <scope>NUCLEOTIDE SEQUENCE</scope>
    <source>
        <strain evidence="2">TX6</strain>
    </source>
</reference>